<reference evidence="1" key="1">
    <citation type="journal article" date="2014" name="Front. Microbiol.">
        <title>High frequency of phylogenetically diverse reductive dehalogenase-homologous genes in deep subseafloor sedimentary metagenomes.</title>
        <authorList>
            <person name="Kawai M."/>
            <person name="Futagami T."/>
            <person name="Toyoda A."/>
            <person name="Takaki Y."/>
            <person name="Nishi S."/>
            <person name="Hori S."/>
            <person name="Arai W."/>
            <person name="Tsubouchi T."/>
            <person name="Morono Y."/>
            <person name="Uchiyama I."/>
            <person name="Ito T."/>
            <person name="Fujiyama A."/>
            <person name="Inagaki F."/>
            <person name="Takami H."/>
        </authorList>
    </citation>
    <scope>NUCLEOTIDE SEQUENCE</scope>
    <source>
        <strain evidence="1">Expedition CK06-06</strain>
    </source>
</reference>
<accession>X1LCX3</accession>
<comment type="caution">
    <text evidence="1">The sequence shown here is derived from an EMBL/GenBank/DDBJ whole genome shotgun (WGS) entry which is preliminary data.</text>
</comment>
<sequence>MKVSTRIGCLKDLFQTAKTTYRRQGSEAYEPEARRIYGRLRETWERAVEEVLLNSVVTRFDHIIHT</sequence>
<dbReference type="AlphaFoldDB" id="X1LCX3"/>
<protein>
    <submittedName>
        <fullName evidence="1">Uncharacterized protein</fullName>
    </submittedName>
</protein>
<gene>
    <name evidence="1" type="ORF">S06H3_13952</name>
</gene>
<proteinExistence type="predicted"/>
<evidence type="ECO:0000313" key="1">
    <source>
        <dbReference type="EMBL" id="GAI17142.1"/>
    </source>
</evidence>
<feature type="non-terminal residue" evidence="1">
    <location>
        <position position="66"/>
    </location>
</feature>
<organism evidence="1">
    <name type="scientific">marine sediment metagenome</name>
    <dbReference type="NCBI Taxonomy" id="412755"/>
    <lineage>
        <taxon>unclassified sequences</taxon>
        <taxon>metagenomes</taxon>
        <taxon>ecological metagenomes</taxon>
    </lineage>
</organism>
<name>X1LCX3_9ZZZZ</name>
<dbReference type="EMBL" id="BARV01006817">
    <property type="protein sequence ID" value="GAI17142.1"/>
    <property type="molecule type" value="Genomic_DNA"/>
</dbReference>